<dbReference type="STRING" id="349521.HCH_06823"/>
<protein>
    <submittedName>
        <fullName evidence="1">Uncharacterized protein</fullName>
    </submittedName>
</protein>
<gene>
    <name evidence="1" type="ordered locus">HCH_06823</name>
</gene>
<keyword evidence="2" id="KW-1185">Reference proteome</keyword>
<dbReference type="KEGG" id="hch:HCH_06823"/>
<proteinExistence type="predicted"/>
<accession>Q2S7C8</accession>
<name>Q2S7C8_HAHCH</name>
<dbReference type="Proteomes" id="UP000000238">
    <property type="component" value="Chromosome"/>
</dbReference>
<dbReference type="EMBL" id="CP000155">
    <property type="protein sequence ID" value="ABC33446.1"/>
    <property type="molecule type" value="Genomic_DNA"/>
</dbReference>
<reference evidence="1 2" key="1">
    <citation type="journal article" date="2005" name="Nucleic Acids Res.">
        <title>Genomic blueprint of Hahella chejuensis, a marine microbe producing an algicidal agent.</title>
        <authorList>
            <person name="Jeong H."/>
            <person name="Yim J.H."/>
            <person name="Lee C."/>
            <person name="Choi S.-H."/>
            <person name="Park Y.K."/>
            <person name="Yoon S.H."/>
            <person name="Hur C.-G."/>
            <person name="Kang H.-Y."/>
            <person name="Kim D."/>
            <person name="Lee H.H."/>
            <person name="Park K.H."/>
            <person name="Park S.-H."/>
            <person name="Park H.-S."/>
            <person name="Lee H.K."/>
            <person name="Oh T.K."/>
            <person name="Kim J.F."/>
        </authorList>
    </citation>
    <scope>NUCLEOTIDE SEQUENCE [LARGE SCALE GENOMIC DNA]</scope>
    <source>
        <strain evidence="1 2">KCTC 2396</strain>
    </source>
</reference>
<organism evidence="1 2">
    <name type="scientific">Hahella chejuensis (strain KCTC 2396)</name>
    <dbReference type="NCBI Taxonomy" id="349521"/>
    <lineage>
        <taxon>Bacteria</taxon>
        <taxon>Pseudomonadati</taxon>
        <taxon>Pseudomonadota</taxon>
        <taxon>Gammaproteobacteria</taxon>
        <taxon>Oceanospirillales</taxon>
        <taxon>Hahellaceae</taxon>
        <taxon>Hahella</taxon>
    </lineage>
</organism>
<evidence type="ECO:0000313" key="1">
    <source>
        <dbReference type="EMBL" id="ABC33446.1"/>
    </source>
</evidence>
<dbReference type="AlphaFoldDB" id="Q2S7C8"/>
<sequence length="34" mass="3663">MFRSYPLAPTAESPLLDNESGSVLTKIRTGAVIK</sequence>
<dbReference type="HOGENOM" id="CLU_3374059_0_0_6"/>
<evidence type="ECO:0000313" key="2">
    <source>
        <dbReference type="Proteomes" id="UP000000238"/>
    </source>
</evidence>